<comment type="caution">
    <text evidence="3">The sequence shown here is derived from an EMBL/GenBank/DDBJ whole genome shotgun (WGS) entry which is preliminary data.</text>
</comment>
<dbReference type="Proteomes" id="UP000553706">
    <property type="component" value="Unassembled WGS sequence"/>
</dbReference>
<evidence type="ECO:0000256" key="1">
    <source>
        <dbReference type="SAM" id="MobiDB-lite"/>
    </source>
</evidence>
<name>A0A840VNB6_9PROT</name>
<feature type="compositionally biased region" description="Low complexity" evidence="1">
    <location>
        <begin position="22"/>
        <end position="36"/>
    </location>
</feature>
<gene>
    <name evidence="3" type="ORF">HNP71_000056</name>
</gene>
<keyword evidence="2" id="KW-0732">Signal</keyword>
<accession>A0A840VNB6</accession>
<dbReference type="RefSeq" id="WP_183264857.1">
    <property type="nucleotide sequence ID" value="NZ_JACHFJ010000001.1"/>
</dbReference>
<sequence>MTRLPLACVFVLALSGAAFAQTSASTTTGSATTKSGGQTGIAKPPAGTLPPQHFKRNQADFSNLGGNVPTLPTIAQHPTATIGSPVEISGPGGTTQSPVGMPAPAVQIPGINQ</sequence>
<organism evidence="3 4">
    <name type="scientific">Acidocella aromatica</name>
    <dbReference type="NCBI Taxonomy" id="1303579"/>
    <lineage>
        <taxon>Bacteria</taxon>
        <taxon>Pseudomonadati</taxon>
        <taxon>Pseudomonadota</taxon>
        <taxon>Alphaproteobacteria</taxon>
        <taxon>Acetobacterales</taxon>
        <taxon>Acidocellaceae</taxon>
        <taxon>Acidocella</taxon>
    </lineage>
</organism>
<keyword evidence="4" id="KW-1185">Reference proteome</keyword>
<dbReference type="AlphaFoldDB" id="A0A840VNB6"/>
<feature type="region of interest" description="Disordered" evidence="1">
    <location>
        <begin position="22"/>
        <end position="113"/>
    </location>
</feature>
<evidence type="ECO:0000313" key="4">
    <source>
        <dbReference type="Proteomes" id="UP000553706"/>
    </source>
</evidence>
<feature type="signal peptide" evidence="2">
    <location>
        <begin position="1"/>
        <end position="20"/>
    </location>
</feature>
<evidence type="ECO:0000256" key="2">
    <source>
        <dbReference type="SAM" id="SignalP"/>
    </source>
</evidence>
<protein>
    <submittedName>
        <fullName evidence="3">Uncharacterized protein</fullName>
    </submittedName>
</protein>
<dbReference type="EMBL" id="JACHFJ010000001">
    <property type="protein sequence ID" value="MBB5371832.1"/>
    <property type="molecule type" value="Genomic_DNA"/>
</dbReference>
<reference evidence="3 4" key="1">
    <citation type="submission" date="2020-08" db="EMBL/GenBank/DDBJ databases">
        <title>Genomic Encyclopedia of Type Strains, Phase IV (KMG-IV): sequencing the most valuable type-strain genomes for metagenomic binning, comparative biology and taxonomic classification.</title>
        <authorList>
            <person name="Goeker M."/>
        </authorList>
    </citation>
    <scope>NUCLEOTIDE SEQUENCE [LARGE SCALE GENOMIC DNA]</scope>
    <source>
        <strain evidence="3 4">DSM 27026</strain>
    </source>
</reference>
<proteinExistence type="predicted"/>
<feature type="chain" id="PRO_5032587543" evidence="2">
    <location>
        <begin position="21"/>
        <end position="113"/>
    </location>
</feature>
<evidence type="ECO:0000313" key="3">
    <source>
        <dbReference type="EMBL" id="MBB5371832.1"/>
    </source>
</evidence>